<evidence type="ECO:0000256" key="2">
    <source>
        <dbReference type="PROSITE-ProRule" id="PRU00285"/>
    </source>
</evidence>
<keyword evidence="6" id="KW-1185">Reference proteome</keyword>
<accession>A0A5K7XGK2</accession>
<evidence type="ECO:0000313" key="5">
    <source>
        <dbReference type="EMBL" id="BBO33373.1"/>
    </source>
</evidence>
<dbReference type="EMBL" id="AP021861">
    <property type="protein sequence ID" value="BBO33373.1"/>
    <property type="molecule type" value="Genomic_DNA"/>
</dbReference>
<dbReference type="Proteomes" id="UP000326837">
    <property type="component" value="Chromosome"/>
</dbReference>
<proteinExistence type="inferred from homology"/>
<dbReference type="PANTHER" id="PTHR46733">
    <property type="entry name" value="26.5 KDA HEAT SHOCK PROTEIN, MITOCHONDRIAL"/>
    <property type="match status" value="1"/>
</dbReference>
<dbReference type="SUPFAM" id="SSF49764">
    <property type="entry name" value="HSP20-like chaperones"/>
    <property type="match status" value="1"/>
</dbReference>
<feature type="domain" description="SHSP" evidence="4">
    <location>
        <begin position="31"/>
        <end position="139"/>
    </location>
</feature>
<dbReference type="CDD" id="cd06464">
    <property type="entry name" value="ACD_sHsps-like"/>
    <property type="match status" value="1"/>
</dbReference>
<organism evidence="5 6">
    <name type="scientific">Lacipirellula parvula</name>
    <dbReference type="NCBI Taxonomy" id="2650471"/>
    <lineage>
        <taxon>Bacteria</taxon>
        <taxon>Pseudomonadati</taxon>
        <taxon>Planctomycetota</taxon>
        <taxon>Planctomycetia</taxon>
        <taxon>Pirellulales</taxon>
        <taxon>Lacipirellulaceae</taxon>
        <taxon>Lacipirellula</taxon>
    </lineage>
</organism>
<evidence type="ECO:0000313" key="6">
    <source>
        <dbReference type="Proteomes" id="UP000326837"/>
    </source>
</evidence>
<dbReference type="PROSITE" id="PS01031">
    <property type="entry name" value="SHSP"/>
    <property type="match status" value="1"/>
</dbReference>
<name>A0A5K7XGK2_9BACT</name>
<dbReference type="GO" id="GO:0009408">
    <property type="term" value="P:response to heat"/>
    <property type="evidence" value="ECO:0007669"/>
    <property type="project" value="InterPro"/>
</dbReference>
<dbReference type="AlphaFoldDB" id="A0A5K7XGK2"/>
<dbReference type="InterPro" id="IPR002068">
    <property type="entry name" value="A-crystallin/Hsp20_dom"/>
</dbReference>
<protein>
    <recommendedName>
        <fullName evidence="4">SHSP domain-containing protein</fullName>
    </recommendedName>
</protein>
<dbReference type="KEGG" id="lpav:PLANPX_2985"/>
<evidence type="ECO:0000256" key="3">
    <source>
        <dbReference type="RuleBase" id="RU003616"/>
    </source>
</evidence>
<reference evidence="6" key="1">
    <citation type="submission" date="2019-10" db="EMBL/GenBank/DDBJ databases">
        <title>Lacipirellula parvula gen. nov., sp. nov., representing a lineage of planctomycetes widespread in freshwater anoxic habitats, and description of the family Lacipirellulaceae.</title>
        <authorList>
            <person name="Dedysh S.N."/>
            <person name="Kulichevskaya I.S."/>
            <person name="Beletsky A.V."/>
            <person name="Rakitin A.L."/>
            <person name="Mardanov A.V."/>
            <person name="Ivanova A.A."/>
            <person name="Saltykova V.X."/>
            <person name="Rijpstra W.I.C."/>
            <person name="Sinninghe Damste J.S."/>
            <person name="Ravin N.V."/>
        </authorList>
    </citation>
    <scope>NUCLEOTIDE SEQUENCE [LARGE SCALE GENOMIC DNA]</scope>
    <source>
        <strain evidence="6">PX69</strain>
    </source>
</reference>
<comment type="similarity">
    <text evidence="2 3">Belongs to the small heat shock protein (HSP20) family.</text>
</comment>
<dbReference type="RefSeq" id="WP_172992043.1">
    <property type="nucleotide sequence ID" value="NZ_AP021861.1"/>
</dbReference>
<dbReference type="Gene3D" id="2.60.40.790">
    <property type="match status" value="1"/>
</dbReference>
<evidence type="ECO:0000256" key="1">
    <source>
        <dbReference type="ARBA" id="ARBA00023016"/>
    </source>
</evidence>
<dbReference type="InterPro" id="IPR044587">
    <property type="entry name" value="HSP21-like"/>
</dbReference>
<dbReference type="PANTHER" id="PTHR46733:SF4">
    <property type="entry name" value="HEAT SHOCK PROTEIN 21, CHLOROPLASTIC"/>
    <property type="match status" value="1"/>
</dbReference>
<evidence type="ECO:0000259" key="4">
    <source>
        <dbReference type="PROSITE" id="PS01031"/>
    </source>
</evidence>
<gene>
    <name evidence="5" type="ORF">PLANPX_2985</name>
</gene>
<keyword evidence="1" id="KW-0346">Stress response</keyword>
<dbReference type="Pfam" id="PF00011">
    <property type="entry name" value="HSP20"/>
    <property type="match status" value="1"/>
</dbReference>
<dbReference type="InterPro" id="IPR008978">
    <property type="entry name" value="HSP20-like_chaperone"/>
</dbReference>
<sequence length="139" mass="15557">MNSALVRNRLPNHVGEFGSMMEQFLSAHAGSGIQAYYVPASISEDSNAYQIELDVPGVMRDDVELTFEKGMLRITTERRAPDESRKGLVDERRYGRVTRTVTLPETIDPDSITAELNNGVLHVSVSKKPEAQPKRIEVR</sequence>